<feature type="domain" description="Tyrosine-protein phosphatase" evidence="5">
    <location>
        <begin position="8"/>
        <end position="133"/>
    </location>
</feature>
<comment type="similarity">
    <text evidence="1">Belongs to the protein-tyrosine phosphatase family. Non-receptor class dual specificity subfamily.</text>
</comment>
<dbReference type="SUPFAM" id="SSF52799">
    <property type="entry name" value="(Phosphotyrosine protein) phosphatases II"/>
    <property type="match status" value="1"/>
</dbReference>
<evidence type="ECO:0000256" key="1">
    <source>
        <dbReference type="ARBA" id="ARBA00008601"/>
    </source>
</evidence>
<dbReference type="SMART" id="SM00195">
    <property type="entry name" value="DSPc"/>
    <property type="match status" value="1"/>
</dbReference>
<dbReference type="PROSITE" id="PS00383">
    <property type="entry name" value="TYR_PHOSPHATASE_1"/>
    <property type="match status" value="1"/>
</dbReference>
<dbReference type="InterPro" id="IPR020420">
    <property type="entry name" value="Atypical_DUSP_subfamB"/>
</dbReference>
<dbReference type="AlphaFoldDB" id="A0A7R8ZZI3"/>
<dbReference type="InterPro" id="IPR020422">
    <property type="entry name" value="TYR_PHOSPHATASE_DUAL_dom"/>
</dbReference>
<dbReference type="InterPro" id="IPR000387">
    <property type="entry name" value="Tyr_Pase_dom"/>
</dbReference>
<dbReference type="Proteomes" id="UP000677054">
    <property type="component" value="Unassembled WGS sequence"/>
</dbReference>
<dbReference type="Pfam" id="PF00782">
    <property type="entry name" value="DSPc"/>
    <property type="match status" value="1"/>
</dbReference>
<dbReference type="GO" id="GO:0004722">
    <property type="term" value="F:protein serine/threonine phosphatase activity"/>
    <property type="evidence" value="ECO:0007669"/>
    <property type="project" value="UniProtKB-EC"/>
</dbReference>
<keyword evidence="8" id="KW-1185">Reference proteome</keyword>
<dbReference type="InterPro" id="IPR016130">
    <property type="entry name" value="Tyr_Pase_AS"/>
</dbReference>
<dbReference type="PRINTS" id="PR01910">
    <property type="entry name" value="ADSPHPHTASEB"/>
</dbReference>
<dbReference type="GO" id="GO:0017017">
    <property type="term" value="F:MAP kinase tyrosine/serine/threonine phosphatase activity"/>
    <property type="evidence" value="ECO:0007669"/>
    <property type="project" value="InterPro"/>
</dbReference>
<organism evidence="7">
    <name type="scientific">Darwinula stevensoni</name>
    <dbReference type="NCBI Taxonomy" id="69355"/>
    <lineage>
        <taxon>Eukaryota</taxon>
        <taxon>Metazoa</taxon>
        <taxon>Ecdysozoa</taxon>
        <taxon>Arthropoda</taxon>
        <taxon>Crustacea</taxon>
        <taxon>Oligostraca</taxon>
        <taxon>Ostracoda</taxon>
        <taxon>Podocopa</taxon>
        <taxon>Podocopida</taxon>
        <taxon>Darwinulocopina</taxon>
        <taxon>Darwinuloidea</taxon>
        <taxon>Darwinulidae</taxon>
        <taxon>Darwinula</taxon>
    </lineage>
</organism>
<sequence>MFGGIMSQMAHITDFLFLSGARAVTETNIRGKGITCIVNATRELPCLPLSDVDYLKIPVEDLPTAPISDYFHEVSDKIYEVKKKGGKTLVHCIAGVSRSASLCVAYLIKYEGLTLRQAYHHIKGKTNLLFLLS</sequence>
<accession>A0A7R8ZZI3</accession>
<dbReference type="PANTHER" id="PTHR45961">
    <property type="entry name" value="IP21249P"/>
    <property type="match status" value="1"/>
</dbReference>
<feature type="domain" description="Tyrosine specific protein phosphatases" evidence="6">
    <location>
        <begin position="69"/>
        <end position="123"/>
    </location>
</feature>
<name>A0A7R8ZZI3_9CRUS</name>
<dbReference type="OrthoDB" id="285418at2759"/>
<reference evidence="7" key="1">
    <citation type="submission" date="2020-11" db="EMBL/GenBank/DDBJ databases">
        <authorList>
            <person name="Tran Van P."/>
        </authorList>
    </citation>
    <scope>NUCLEOTIDE SEQUENCE</scope>
</reference>
<dbReference type="CDD" id="cd14514">
    <property type="entry name" value="DUSP14-like"/>
    <property type="match status" value="1"/>
</dbReference>
<dbReference type="InterPro" id="IPR000340">
    <property type="entry name" value="Dual-sp_phosphatase_cat-dom"/>
</dbReference>
<dbReference type="GO" id="GO:0005737">
    <property type="term" value="C:cytoplasm"/>
    <property type="evidence" value="ECO:0007669"/>
    <property type="project" value="TreeGrafter"/>
</dbReference>
<protein>
    <recommendedName>
        <fullName evidence="2">protein-serine/threonine phosphatase</fullName>
        <ecNumber evidence="2">3.1.3.16</ecNumber>
    </recommendedName>
</protein>
<evidence type="ECO:0000256" key="4">
    <source>
        <dbReference type="ARBA" id="ARBA00022912"/>
    </source>
</evidence>
<evidence type="ECO:0000256" key="3">
    <source>
        <dbReference type="ARBA" id="ARBA00022801"/>
    </source>
</evidence>
<dbReference type="InterPro" id="IPR052103">
    <property type="entry name" value="Dual_spec_Phospatases"/>
</dbReference>
<proteinExistence type="inferred from homology"/>
<dbReference type="PROSITE" id="PS50056">
    <property type="entry name" value="TYR_PHOSPHATASE_2"/>
    <property type="match status" value="1"/>
</dbReference>
<dbReference type="EC" id="3.1.3.16" evidence="2"/>
<dbReference type="Gene3D" id="3.90.190.10">
    <property type="entry name" value="Protein tyrosine phosphatase superfamily"/>
    <property type="match status" value="1"/>
</dbReference>
<gene>
    <name evidence="7" type="ORF">DSTB1V02_LOCUS2662</name>
</gene>
<dbReference type="PANTHER" id="PTHR45961:SF6">
    <property type="entry name" value="IP21249P"/>
    <property type="match status" value="1"/>
</dbReference>
<dbReference type="InterPro" id="IPR029021">
    <property type="entry name" value="Prot-tyrosine_phosphatase-like"/>
</dbReference>
<keyword evidence="4" id="KW-0904">Protein phosphatase</keyword>
<evidence type="ECO:0000256" key="2">
    <source>
        <dbReference type="ARBA" id="ARBA00013081"/>
    </source>
</evidence>
<keyword evidence="3" id="KW-0378">Hydrolase</keyword>
<evidence type="ECO:0000313" key="7">
    <source>
        <dbReference type="EMBL" id="CAD7242710.1"/>
    </source>
</evidence>
<evidence type="ECO:0000313" key="8">
    <source>
        <dbReference type="Proteomes" id="UP000677054"/>
    </source>
</evidence>
<dbReference type="EMBL" id="LR899824">
    <property type="protein sequence ID" value="CAD7242710.1"/>
    <property type="molecule type" value="Genomic_DNA"/>
</dbReference>
<dbReference type="EMBL" id="CAJPEV010000307">
    <property type="protein sequence ID" value="CAG0883756.1"/>
    <property type="molecule type" value="Genomic_DNA"/>
</dbReference>
<evidence type="ECO:0000259" key="6">
    <source>
        <dbReference type="PROSITE" id="PS50056"/>
    </source>
</evidence>
<evidence type="ECO:0000259" key="5">
    <source>
        <dbReference type="PROSITE" id="PS50054"/>
    </source>
</evidence>
<dbReference type="PROSITE" id="PS50054">
    <property type="entry name" value="TYR_PHOSPHATASE_DUAL"/>
    <property type="match status" value="1"/>
</dbReference>